<protein>
    <recommendedName>
        <fullName evidence="3">NAD-dependent epimerase/dehydratase domain-containing protein</fullName>
    </recommendedName>
</protein>
<keyword evidence="5" id="KW-1185">Reference proteome</keyword>
<evidence type="ECO:0000313" key="5">
    <source>
        <dbReference type="Proteomes" id="UP000813444"/>
    </source>
</evidence>
<dbReference type="Gene3D" id="3.40.50.720">
    <property type="entry name" value="NAD(P)-binding Rossmann-like Domain"/>
    <property type="match status" value="1"/>
</dbReference>
<dbReference type="GO" id="GO:0016616">
    <property type="term" value="F:oxidoreductase activity, acting on the CH-OH group of donors, NAD or NADP as acceptor"/>
    <property type="evidence" value="ECO:0007669"/>
    <property type="project" value="TreeGrafter"/>
</dbReference>
<proteinExistence type="inferred from homology"/>
<name>A0A8K0SQJ3_9HYPO</name>
<dbReference type="CDD" id="cd05227">
    <property type="entry name" value="AR_SDR_e"/>
    <property type="match status" value="1"/>
</dbReference>
<dbReference type="SUPFAM" id="SSF51735">
    <property type="entry name" value="NAD(P)-binding Rossmann-fold domains"/>
    <property type="match status" value="1"/>
</dbReference>
<sequence>MSKHILVTGGTGYVGTHVVTQLLEQGYHVRVAVRSQSSAKKVTESHAIHKDNLTTVIVPDITAKGAFDTAVKGVQAVMHLASPYSYAVKNNEKELLIPAIRGTQSILESVQAYGDDVERVVITSSFAAMFDGSKGLNPGYLYSEKDWNPIPYEMARDGDAGAGYFGSKKFAEKAAWAFVNGEDGDKTAASGEGGQPKFNITVLCPPVIYGPAAHDLGDLSSLGISLGDIQRFVTGELLADGVAPGPMPYCPFVDVRDVATAHVRSLEAPAAANQRIFLASEMFSYQLICDVLHASDSVPAEVKANIPVGEPGKGVPGPHAFSFDASKSEKLLGIKYRRLQESVVDTVLNLVEARKAVKQ</sequence>
<dbReference type="Proteomes" id="UP000813444">
    <property type="component" value="Unassembled WGS sequence"/>
</dbReference>
<gene>
    <name evidence="4" type="ORF">B0I35DRAFT_451859</name>
</gene>
<evidence type="ECO:0000256" key="2">
    <source>
        <dbReference type="ARBA" id="ARBA00023445"/>
    </source>
</evidence>
<dbReference type="AlphaFoldDB" id="A0A8K0SQJ3"/>
<dbReference type="InterPro" id="IPR001509">
    <property type="entry name" value="Epimerase_deHydtase"/>
</dbReference>
<evidence type="ECO:0000313" key="4">
    <source>
        <dbReference type="EMBL" id="KAH7317135.1"/>
    </source>
</evidence>
<dbReference type="InterPro" id="IPR050425">
    <property type="entry name" value="NAD(P)_dehydrat-like"/>
</dbReference>
<organism evidence="4 5">
    <name type="scientific">Stachybotrys elegans</name>
    <dbReference type="NCBI Taxonomy" id="80388"/>
    <lineage>
        <taxon>Eukaryota</taxon>
        <taxon>Fungi</taxon>
        <taxon>Dikarya</taxon>
        <taxon>Ascomycota</taxon>
        <taxon>Pezizomycotina</taxon>
        <taxon>Sordariomycetes</taxon>
        <taxon>Hypocreomycetidae</taxon>
        <taxon>Hypocreales</taxon>
        <taxon>Stachybotryaceae</taxon>
        <taxon>Stachybotrys</taxon>
    </lineage>
</organism>
<evidence type="ECO:0000256" key="1">
    <source>
        <dbReference type="ARBA" id="ARBA00023002"/>
    </source>
</evidence>
<dbReference type="InterPro" id="IPR036291">
    <property type="entry name" value="NAD(P)-bd_dom_sf"/>
</dbReference>
<dbReference type="OrthoDB" id="2735536at2759"/>
<dbReference type="Pfam" id="PF01370">
    <property type="entry name" value="Epimerase"/>
    <property type="match status" value="1"/>
</dbReference>
<feature type="domain" description="NAD-dependent epimerase/dehydratase" evidence="3">
    <location>
        <begin position="5"/>
        <end position="275"/>
    </location>
</feature>
<dbReference type="PANTHER" id="PTHR10366">
    <property type="entry name" value="NAD DEPENDENT EPIMERASE/DEHYDRATASE"/>
    <property type="match status" value="1"/>
</dbReference>
<reference evidence="4" key="1">
    <citation type="journal article" date="2021" name="Nat. Commun.">
        <title>Genetic determinants of endophytism in the Arabidopsis root mycobiome.</title>
        <authorList>
            <person name="Mesny F."/>
            <person name="Miyauchi S."/>
            <person name="Thiergart T."/>
            <person name="Pickel B."/>
            <person name="Atanasova L."/>
            <person name="Karlsson M."/>
            <person name="Huettel B."/>
            <person name="Barry K.W."/>
            <person name="Haridas S."/>
            <person name="Chen C."/>
            <person name="Bauer D."/>
            <person name="Andreopoulos W."/>
            <person name="Pangilinan J."/>
            <person name="LaButti K."/>
            <person name="Riley R."/>
            <person name="Lipzen A."/>
            <person name="Clum A."/>
            <person name="Drula E."/>
            <person name="Henrissat B."/>
            <person name="Kohler A."/>
            <person name="Grigoriev I.V."/>
            <person name="Martin F.M."/>
            <person name="Hacquard S."/>
        </authorList>
    </citation>
    <scope>NUCLEOTIDE SEQUENCE</scope>
    <source>
        <strain evidence="4">MPI-CAGE-CH-0235</strain>
    </source>
</reference>
<comment type="similarity">
    <text evidence="2">Belongs to the NAD(P)-dependent epimerase/dehydratase family. Dihydroflavonol-4-reductase subfamily.</text>
</comment>
<dbReference type="EMBL" id="JAGPNK010000008">
    <property type="protein sequence ID" value="KAH7317135.1"/>
    <property type="molecule type" value="Genomic_DNA"/>
</dbReference>
<keyword evidence="1" id="KW-0560">Oxidoreductase</keyword>
<evidence type="ECO:0000259" key="3">
    <source>
        <dbReference type="Pfam" id="PF01370"/>
    </source>
</evidence>
<comment type="caution">
    <text evidence="4">The sequence shown here is derived from an EMBL/GenBank/DDBJ whole genome shotgun (WGS) entry which is preliminary data.</text>
</comment>
<accession>A0A8K0SQJ3</accession>
<dbReference type="PANTHER" id="PTHR10366:SF564">
    <property type="entry name" value="STEROL-4-ALPHA-CARBOXYLATE 3-DEHYDROGENASE, DECARBOXYLATING"/>
    <property type="match status" value="1"/>
</dbReference>